<sequence length="109" mass="13170">MPSRPILSTLEVDPNDPYLLNISLTQFYCFKNGETVRFRLSSGRWALAMVYLWKEMPRGEHPWVRHMICPRSRRHAERSYGCEQIYSVDKWIDHGRKNWFYNEYPICAR</sequence>
<dbReference type="Proteomes" id="UP000308652">
    <property type="component" value="Unassembled WGS sequence"/>
</dbReference>
<gene>
    <name evidence="1" type="ORF">BDQ12DRAFT_669656</name>
</gene>
<evidence type="ECO:0000313" key="2">
    <source>
        <dbReference type="Proteomes" id="UP000308652"/>
    </source>
</evidence>
<accession>A0A5C3LLT7</accession>
<evidence type="ECO:0000313" key="1">
    <source>
        <dbReference type="EMBL" id="TFK34094.1"/>
    </source>
</evidence>
<name>A0A5C3LLT7_9AGAR</name>
<organism evidence="1 2">
    <name type="scientific">Crucibulum laeve</name>
    <dbReference type="NCBI Taxonomy" id="68775"/>
    <lineage>
        <taxon>Eukaryota</taxon>
        <taxon>Fungi</taxon>
        <taxon>Dikarya</taxon>
        <taxon>Basidiomycota</taxon>
        <taxon>Agaricomycotina</taxon>
        <taxon>Agaricomycetes</taxon>
        <taxon>Agaricomycetidae</taxon>
        <taxon>Agaricales</taxon>
        <taxon>Agaricineae</taxon>
        <taxon>Nidulariaceae</taxon>
        <taxon>Crucibulum</taxon>
    </lineage>
</organism>
<dbReference type="EMBL" id="ML213636">
    <property type="protein sequence ID" value="TFK34094.1"/>
    <property type="molecule type" value="Genomic_DNA"/>
</dbReference>
<keyword evidence="2" id="KW-1185">Reference proteome</keyword>
<reference evidence="1 2" key="1">
    <citation type="journal article" date="2019" name="Nat. Ecol. Evol.">
        <title>Megaphylogeny resolves global patterns of mushroom evolution.</title>
        <authorList>
            <person name="Varga T."/>
            <person name="Krizsan K."/>
            <person name="Foldi C."/>
            <person name="Dima B."/>
            <person name="Sanchez-Garcia M."/>
            <person name="Sanchez-Ramirez S."/>
            <person name="Szollosi G.J."/>
            <person name="Szarkandi J.G."/>
            <person name="Papp V."/>
            <person name="Albert L."/>
            <person name="Andreopoulos W."/>
            <person name="Angelini C."/>
            <person name="Antonin V."/>
            <person name="Barry K.W."/>
            <person name="Bougher N.L."/>
            <person name="Buchanan P."/>
            <person name="Buyck B."/>
            <person name="Bense V."/>
            <person name="Catcheside P."/>
            <person name="Chovatia M."/>
            <person name="Cooper J."/>
            <person name="Damon W."/>
            <person name="Desjardin D."/>
            <person name="Finy P."/>
            <person name="Geml J."/>
            <person name="Haridas S."/>
            <person name="Hughes K."/>
            <person name="Justo A."/>
            <person name="Karasinski D."/>
            <person name="Kautmanova I."/>
            <person name="Kiss B."/>
            <person name="Kocsube S."/>
            <person name="Kotiranta H."/>
            <person name="LaButti K.M."/>
            <person name="Lechner B.E."/>
            <person name="Liimatainen K."/>
            <person name="Lipzen A."/>
            <person name="Lukacs Z."/>
            <person name="Mihaltcheva S."/>
            <person name="Morgado L.N."/>
            <person name="Niskanen T."/>
            <person name="Noordeloos M.E."/>
            <person name="Ohm R.A."/>
            <person name="Ortiz-Santana B."/>
            <person name="Ovrebo C."/>
            <person name="Racz N."/>
            <person name="Riley R."/>
            <person name="Savchenko A."/>
            <person name="Shiryaev A."/>
            <person name="Soop K."/>
            <person name="Spirin V."/>
            <person name="Szebenyi C."/>
            <person name="Tomsovsky M."/>
            <person name="Tulloss R.E."/>
            <person name="Uehling J."/>
            <person name="Grigoriev I.V."/>
            <person name="Vagvolgyi C."/>
            <person name="Papp T."/>
            <person name="Martin F.M."/>
            <person name="Miettinen O."/>
            <person name="Hibbett D.S."/>
            <person name="Nagy L.G."/>
        </authorList>
    </citation>
    <scope>NUCLEOTIDE SEQUENCE [LARGE SCALE GENOMIC DNA]</scope>
    <source>
        <strain evidence="1 2">CBS 166.37</strain>
    </source>
</reference>
<protein>
    <submittedName>
        <fullName evidence="1">Uncharacterized protein</fullName>
    </submittedName>
</protein>
<dbReference type="AlphaFoldDB" id="A0A5C3LLT7"/>
<proteinExistence type="predicted"/>